<proteinExistence type="inferred from homology"/>
<keyword evidence="11" id="KW-1185">Reference proteome</keyword>
<dbReference type="InterPro" id="IPR010140">
    <property type="entry name" value="Histidinol_P_phosphatase_HisJ"/>
</dbReference>
<dbReference type="PANTHER" id="PTHR21039">
    <property type="entry name" value="HISTIDINOL PHOSPHATASE-RELATED"/>
    <property type="match status" value="1"/>
</dbReference>
<evidence type="ECO:0000256" key="2">
    <source>
        <dbReference type="ARBA" id="ARBA00009152"/>
    </source>
</evidence>
<feature type="domain" description="PHP" evidence="9">
    <location>
        <begin position="3"/>
        <end position="186"/>
    </location>
</feature>
<sequence length="256" mass="29697">MFDTHIHTNFSSDSEMNIDIAIKKARELNLGLTITDHMDLNYPDKTKFKLDIDGYFNNYLNCKSNDLLLGIELGMDENFSDENLNIAKKYDFDQIIGSQHSVNGIDIFDKSLYKGKSKDYIFTTYFTDMIASINTHNYIDILAHIDYICRYCTFEDKEMHVSEYGDYIKEVFKICIENNIVVELNTRRFNDDKAIKSLKDIYSIYTSLGGTLVTIGSDSHVPENIGRSFKEAVDFCNVLNLKPVHFKNRKIEYEKI</sequence>
<accession>A0A6M0H296</accession>
<protein>
    <recommendedName>
        <fullName evidence="3 8">Histidinol-phosphatase</fullName>
        <shortName evidence="8">HolPase</shortName>
        <ecNumber evidence="3 8">3.1.3.15</ecNumber>
    </recommendedName>
</protein>
<comment type="similarity">
    <text evidence="2 8">Belongs to the PHP hydrolase family. HisK subfamily.</text>
</comment>
<dbReference type="Pfam" id="PF02811">
    <property type="entry name" value="PHP"/>
    <property type="match status" value="1"/>
</dbReference>
<dbReference type="GO" id="GO:0004401">
    <property type="term" value="F:histidinol-phosphatase activity"/>
    <property type="evidence" value="ECO:0007669"/>
    <property type="project" value="UniProtKB-UniRule"/>
</dbReference>
<dbReference type="SUPFAM" id="SSF89550">
    <property type="entry name" value="PHP domain-like"/>
    <property type="match status" value="1"/>
</dbReference>
<dbReference type="PANTHER" id="PTHR21039:SF0">
    <property type="entry name" value="HISTIDINOL-PHOSPHATASE"/>
    <property type="match status" value="1"/>
</dbReference>
<keyword evidence="5 8" id="KW-0378">Hydrolase</keyword>
<evidence type="ECO:0000313" key="10">
    <source>
        <dbReference type="EMBL" id="NEU04021.1"/>
    </source>
</evidence>
<keyword evidence="4 8" id="KW-0028">Amino-acid biosynthesis</keyword>
<evidence type="ECO:0000256" key="8">
    <source>
        <dbReference type="RuleBase" id="RU366003"/>
    </source>
</evidence>
<comment type="caution">
    <text evidence="10">The sequence shown here is derived from an EMBL/GenBank/DDBJ whole genome shotgun (WGS) entry which is preliminary data.</text>
</comment>
<evidence type="ECO:0000256" key="6">
    <source>
        <dbReference type="ARBA" id="ARBA00023102"/>
    </source>
</evidence>
<evidence type="ECO:0000256" key="4">
    <source>
        <dbReference type="ARBA" id="ARBA00022605"/>
    </source>
</evidence>
<gene>
    <name evidence="10" type="ORF">G3M99_03960</name>
</gene>
<dbReference type="InterPro" id="IPR004013">
    <property type="entry name" value="PHP_dom"/>
</dbReference>
<evidence type="ECO:0000256" key="1">
    <source>
        <dbReference type="ARBA" id="ARBA00004970"/>
    </source>
</evidence>
<comment type="pathway">
    <text evidence="1 8">Amino-acid biosynthesis; L-histidine biosynthesis; L-histidine from 5-phospho-alpha-D-ribose 1-diphosphate: step 8/9.</text>
</comment>
<keyword evidence="6 8" id="KW-0368">Histidine biosynthesis</keyword>
<reference evidence="10 11" key="1">
    <citation type="submission" date="2020-02" db="EMBL/GenBank/DDBJ databases">
        <title>Genome assembly of a novel Clostridium senegalense strain.</title>
        <authorList>
            <person name="Gupta T.B."/>
            <person name="Jauregui R."/>
            <person name="Maclean P."/>
            <person name="Nawarathana A."/>
            <person name="Brightwell G."/>
        </authorList>
    </citation>
    <scope>NUCLEOTIDE SEQUENCE [LARGE SCALE GENOMIC DNA]</scope>
    <source>
        <strain evidence="10 11">AGRFS4</strain>
    </source>
</reference>
<evidence type="ECO:0000256" key="5">
    <source>
        <dbReference type="ARBA" id="ARBA00022801"/>
    </source>
</evidence>
<organism evidence="10 11">
    <name type="scientific">Clostridium senegalense</name>
    <dbReference type="NCBI Taxonomy" id="1465809"/>
    <lineage>
        <taxon>Bacteria</taxon>
        <taxon>Bacillati</taxon>
        <taxon>Bacillota</taxon>
        <taxon>Clostridia</taxon>
        <taxon>Eubacteriales</taxon>
        <taxon>Clostridiaceae</taxon>
        <taxon>Clostridium</taxon>
    </lineage>
</organism>
<comment type="catalytic activity">
    <reaction evidence="7 8">
        <text>L-histidinol phosphate + H2O = L-histidinol + phosphate</text>
        <dbReference type="Rhea" id="RHEA:14465"/>
        <dbReference type="ChEBI" id="CHEBI:15377"/>
        <dbReference type="ChEBI" id="CHEBI:43474"/>
        <dbReference type="ChEBI" id="CHEBI:57699"/>
        <dbReference type="ChEBI" id="CHEBI:57980"/>
        <dbReference type="EC" id="3.1.3.15"/>
    </reaction>
</comment>
<dbReference type="EMBL" id="JAAGPU010000004">
    <property type="protein sequence ID" value="NEU04021.1"/>
    <property type="molecule type" value="Genomic_DNA"/>
</dbReference>
<evidence type="ECO:0000313" key="11">
    <source>
        <dbReference type="Proteomes" id="UP000481872"/>
    </source>
</evidence>
<evidence type="ECO:0000259" key="9">
    <source>
        <dbReference type="Pfam" id="PF02811"/>
    </source>
</evidence>
<dbReference type="GO" id="GO:0005737">
    <property type="term" value="C:cytoplasm"/>
    <property type="evidence" value="ECO:0007669"/>
    <property type="project" value="TreeGrafter"/>
</dbReference>
<dbReference type="EC" id="3.1.3.15" evidence="3 8"/>
<dbReference type="Gene3D" id="3.20.20.140">
    <property type="entry name" value="Metal-dependent hydrolases"/>
    <property type="match status" value="1"/>
</dbReference>
<evidence type="ECO:0000256" key="3">
    <source>
        <dbReference type="ARBA" id="ARBA00013085"/>
    </source>
</evidence>
<dbReference type="UniPathway" id="UPA00031">
    <property type="reaction ID" value="UER00013"/>
</dbReference>
<dbReference type="NCBIfam" id="NF004086">
    <property type="entry name" value="PRK05588.1"/>
    <property type="match status" value="1"/>
</dbReference>
<dbReference type="NCBIfam" id="TIGR01856">
    <property type="entry name" value="hisJ_fam"/>
    <property type="match status" value="1"/>
</dbReference>
<evidence type="ECO:0000256" key="7">
    <source>
        <dbReference type="ARBA" id="ARBA00049158"/>
    </source>
</evidence>
<name>A0A6M0H296_9CLOT</name>
<dbReference type="AlphaFoldDB" id="A0A6M0H296"/>
<dbReference type="Proteomes" id="UP000481872">
    <property type="component" value="Unassembled WGS sequence"/>
</dbReference>
<dbReference type="RefSeq" id="WP_199869264.1">
    <property type="nucleotide sequence ID" value="NZ_JAAGPU010000004.1"/>
</dbReference>
<dbReference type="GO" id="GO:0000105">
    <property type="term" value="P:L-histidine biosynthetic process"/>
    <property type="evidence" value="ECO:0007669"/>
    <property type="project" value="UniProtKB-UniRule"/>
</dbReference>
<dbReference type="InterPro" id="IPR016195">
    <property type="entry name" value="Pol/histidinol_Pase-like"/>
</dbReference>